<gene>
    <name evidence="4" type="ORF">FHR65_003947</name>
</gene>
<evidence type="ECO:0000313" key="4">
    <source>
        <dbReference type="EMBL" id="MBB5672349.1"/>
    </source>
</evidence>
<dbReference type="InterPro" id="IPR021104">
    <property type="entry name" value="KfrA_DNA-bd_N"/>
</dbReference>
<dbReference type="EMBL" id="JACIIQ010000022">
    <property type="protein sequence ID" value="MBB5672349.1"/>
    <property type="molecule type" value="Genomic_DNA"/>
</dbReference>
<name>A0AB73H1T5_9XANT</name>
<keyword evidence="1" id="KW-0175">Coiled coil</keyword>
<dbReference type="AlphaFoldDB" id="A0AB73H1T5"/>
<dbReference type="Proteomes" id="UP000528595">
    <property type="component" value="Unassembled WGS sequence"/>
</dbReference>
<sequence length="353" mass="37714">MAPVTRIRSSEVSDAIEKLLSLGQTPTHMSVRESLGGRGSGPVLSKFIARWFAENGPAFFDKAKARSATADIRSQFQSAADEALRKLDATQAERVAALEARASALDQRDVDLLTRETRLDQRESAQAGWIAELQASAAASAERAANAERLASALANQVAALEAAAERDAVALAKAEEGHAASLRGCRDEAASRKAAEAREEGLAREVARLHSALASEAASAANARQTLQAERDAHDVERASWEAQRHTIGFQLDEARRELQQLLDRVLRREEDHEEAAGASHAREKALQERLAKSEETRAIAQEALAGALKSQTAAEARSAALAADLSASNAAVAKLTDLLAAKSDHTHRASE</sequence>
<evidence type="ECO:0000256" key="2">
    <source>
        <dbReference type="SAM" id="MobiDB-lite"/>
    </source>
</evidence>
<reference evidence="4" key="1">
    <citation type="submission" date="2020-08" db="EMBL/GenBank/DDBJ databases">
        <title>Studying the diversity of plant-associated saprophytic bacteria and their role in host health and plant-pathogen interactions.</title>
        <authorList>
            <person name="Potnis N."/>
        </authorList>
    </citation>
    <scope>NUCLEOTIDE SEQUENCE</scope>
    <source>
        <strain evidence="4">F21</strain>
    </source>
</reference>
<feature type="coiled-coil region" evidence="1">
    <location>
        <begin position="130"/>
        <end position="164"/>
    </location>
</feature>
<feature type="domain" description="KfrA N-terminal DNA-binding" evidence="3">
    <location>
        <begin position="10"/>
        <end position="121"/>
    </location>
</feature>
<feature type="region of interest" description="Disordered" evidence="2">
    <location>
        <begin position="274"/>
        <end position="296"/>
    </location>
</feature>
<protein>
    <submittedName>
        <fullName evidence="4">Chromosome segregation ATPase</fullName>
    </submittedName>
</protein>
<dbReference type="RefSeq" id="WP_184578572.1">
    <property type="nucleotide sequence ID" value="NZ_JACIIQ010000022.1"/>
</dbReference>
<dbReference type="Pfam" id="PF11740">
    <property type="entry name" value="KfrA_N"/>
    <property type="match status" value="1"/>
</dbReference>
<comment type="caution">
    <text evidence="4">The sequence shown here is derived from an EMBL/GenBank/DDBJ whole genome shotgun (WGS) entry which is preliminary data.</text>
</comment>
<evidence type="ECO:0000256" key="1">
    <source>
        <dbReference type="SAM" id="Coils"/>
    </source>
</evidence>
<proteinExistence type="predicted"/>
<accession>A0AB73H1T5</accession>
<feature type="compositionally biased region" description="Basic and acidic residues" evidence="2">
    <location>
        <begin position="282"/>
        <end position="296"/>
    </location>
</feature>
<evidence type="ECO:0000259" key="3">
    <source>
        <dbReference type="Pfam" id="PF11740"/>
    </source>
</evidence>
<feature type="coiled-coil region" evidence="1">
    <location>
        <begin position="73"/>
        <end position="100"/>
    </location>
</feature>
<organism evidence="4">
    <name type="scientific">Xanthomonas arboricola</name>
    <dbReference type="NCBI Taxonomy" id="56448"/>
    <lineage>
        <taxon>Bacteria</taxon>
        <taxon>Pseudomonadati</taxon>
        <taxon>Pseudomonadota</taxon>
        <taxon>Gammaproteobacteria</taxon>
        <taxon>Lysobacterales</taxon>
        <taxon>Lysobacteraceae</taxon>
        <taxon>Xanthomonas</taxon>
    </lineage>
</organism>